<gene>
    <name evidence="3" type="ORF">QQF64_028038</name>
</gene>
<organism evidence="3 4">
    <name type="scientific">Cirrhinus molitorella</name>
    <name type="common">mud carp</name>
    <dbReference type="NCBI Taxonomy" id="172907"/>
    <lineage>
        <taxon>Eukaryota</taxon>
        <taxon>Metazoa</taxon>
        <taxon>Chordata</taxon>
        <taxon>Craniata</taxon>
        <taxon>Vertebrata</taxon>
        <taxon>Euteleostomi</taxon>
        <taxon>Actinopterygii</taxon>
        <taxon>Neopterygii</taxon>
        <taxon>Teleostei</taxon>
        <taxon>Ostariophysi</taxon>
        <taxon>Cypriniformes</taxon>
        <taxon>Cyprinidae</taxon>
        <taxon>Labeoninae</taxon>
        <taxon>Labeonini</taxon>
        <taxon>Cirrhinus</taxon>
    </lineage>
</organism>
<evidence type="ECO:0000313" key="3">
    <source>
        <dbReference type="EMBL" id="KAL1272176.1"/>
    </source>
</evidence>
<evidence type="ECO:0000313" key="4">
    <source>
        <dbReference type="Proteomes" id="UP001558613"/>
    </source>
</evidence>
<sequence length="81" mass="9511">PIGWACVIVFLQILRVVMKFTDEDFIFLHFDQATAKWLHSCQNIVKSKQTPASRLHQNQKTTEMHELKPLKIEDQEEDSQT</sequence>
<feature type="region of interest" description="Disordered" evidence="1">
    <location>
        <begin position="49"/>
        <end position="81"/>
    </location>
</feature>
<feature type="non-terminal residue" evidence="3">
    <location>
        <position position="1"/>
    </location>
</feature>
<evidence type="ECO:0000256" key="2">
    <source>
        <dbReference type="SAM" id="SignalP"/>
    </source>
</evidence>
<feature type="compositionally biased region" description="Polar residues" evidence="1">
    <location>
        <begin position="49"/>
        <end position="61"/>
    </location>
</feature>
<accession>A0ABR3N5S9</accession>
<evidence type="ECO:0000256" key="1">
    <source>
        <dbReference type="SAM" id="MobiDB-lite"/>
    </source>
</evidence>
<reference evidence="3 4" key="1">
    <citation type="submission" date="2023-09" db="EMBL/GenBank/DDBJ databases">
        <authorList>
            <person name="Wang M."/>
        </authorList>
    </citation>
    <scope>NUCLEOTIDE SEQUENCE [LARGE SCALE GENOMIC DNA]</scope>
    <source>
        <strain evidence="3">GT-2023</strain>
        <tissue evidence="3">Liver</tissue>
    </source>
</reference>
<dbReference type="Proteomes" id="UP001558613">
    <property type="component" value="Unassembled WGS sequence"/>
</dbReference>
<feature type="compositionally biased region" description="Basic and acidic residues" evidence="1">
    <location>
        <begin position="62"/>
        <end position="73"/>
    </location>
</feature>
<dbReference type="EMBL" id="JAYMGO010000006">
    <property type="protein sequence ID" value="KAL1272176.1"/>
    <property type="molecule type" value="Genomic_DNA"/>
</dbReference>
<keyword evidence="2" id="KW-0732">Signal</keyword>
<keyword evidence="4" id="KW-1185">Reference proteome</keyword>
<feature type="chain" id="PRO_5047365427" evidence="2">
    <location>
        <begin position="20"/>
        <end position="81"/>
    </location>
</feature>
<feature type="signal peptide" evidence="2">
    <location>
        <begin position="1"/>
        <end position="19"/>
    </location>
</feature>
<comment type="caution">
    <text evidence="3">The sequence shown here is derived from an EMBL/GenBank/DDBJ whole genome shotgun (WGS) entry which is preliminary data.</text>
</comment>
<name>A0ABR3N5S9_9TELE</name>
<protein>
    <submittedName>
        <fullName evidence="3">Uncharacterized protein</fullName>
    </submittedName>
</protein>
<proteinExistence type="predicted"/>